<proteinExistence type="predicted"/>
<evidence type="ECO:0000313" key="2">
    <source>
        <dbReference type="Proteomes" id="UP001148838"/>
    </source>
</evidence>
<organism evidence="1 2">
    <name type="scientific">Periplaneta americana</name>
    <name type="common">American cockroach</name>
    <name type="synonym">Blatta americana</name>
    <dbReference type="NCBI Taxonomy" id="6978"/>
    <lineage>
        <taxon>Eukaryota</taxon>
        <taxon>Metazoa</taxon>
        <taxon>Ecdysozoa</taxon>
        <taxon>Arthropoda</taxon>
        <taxon>Hexapoda</taxon>
        <taxon>Insecta</taxon>
        <taxon>Pterygota</taxon>
        <taxon>Neoptera</taxon>
        <taxon>Polyneoptera</taxon>
        <taxon>Dictyoptera</taxon>
        <taxon>Blattodea</taxon>
        <taxon>Blattoidea</taxon>
        <taxon>Blattidae</taxon>
        <taxon>Blattinae</taxon>
        <taxon>Periplaneta</taxon>
    </lineage>
</organism>
<comment type="caution">
    <text evidence="1">The sequence shown here is derived from an EMBL/GenBank/DDBJ whole genome shotgun (WGS) entry which is preliminary data.</text>
</comment>
<name>A0ABQ8U0W4_PERAM</name>
<dbReference type="EMBL" id="JAJSOF020000001">
    <property type="protein sequence ID" value="KAJ4451339.1"/>
    <property type="molecule type" value="Genomic_DNA"/>
</dbReference>
<evidence type="ECO:0000313" key="1">
    <source>
        <dbReference type="EMBL" id="KAJ4451339.1"/>
    </source>
</evidence>
<reference evidence="1 2" key="1">
    <citation type="journal article" date="2022" name="Allergy">
        <title>Genome assembly and annotation of Periplaneta americana reveal a comprehensive cockroach allergen profile.</title>
        <authorList>
            <person name="Wang L."/>
            <person name="Xiong Q."/>
            <person name="Saelim N."/>
            <person name="Wang L."/>
            <person name="Nong W."/>
            <person name="Wan A.T."/>
            <person name="Shi M."/>
            <person name="Liu X."/>
            <person name="Cao Q."/>
            <person name="Hui J.H.L."/>
            <person name="Sookrung N."/>
            <person name="Leung T.F."/>
            <person name="Tungtrongchitr A."/>
            <person name="Tsui S.K.W."/>
        </authorList>
    </citation>
    <scope>NUCLEOTIDE SEQUENCE [LARGE SCALE GENOMIC DNA]</scope>
    <source>
        <strain evidence="1">PWHHKU_190912</strain>
    </source>
</reference>
<protein>
    <submittedName>
        <fullName evidence="1">Uncharacterized protein</fullName>
    </submittedName>
</protein>
<accession>A0ABQ8U0W4</accession>
<sequence>MKTYYNQAVESWLYNRGKTFDIYAVAEAAGVAYPKAFTPQNILSGFHKSGIYPLDTEIFTDDEEKIEKAYKKTQDDTSLQQIWMNQLLEPLLTLETNVVAQILPNLSMKWQALSLLKKFSRIQKPRQERNQTEEEG</sequence>
<keyword evidence="2" id="KW-1185">Reference proteome</keyword>
<gene>
    <name evidence="1" type="ORF">ANN_02801</name>
</gene>
<dbReference type="Proteomes" id="UP001148838">
    <property type="component" value="Unassembled WGS sequence"/>
</dbReference>